<dbReference type="Gene3D" id="2.40.37.10">
    <property type="entry name" value="Lyase, Ornithine Decarboxylase, Chain A, domain 1"/>
    <property type="match status" value="1"/>
</dbReference>
<proteinExistence type="inferred from homology"/>
<evidence type="ECO:0000256" key="4">
    <source>
        <dbReference type="ARBA" id="ARBA00023239"/>
    </source>
</evidence>
<dbReference type="OrthoDB" id="9802241at2"/>
<dbReference type="InterPro" id="IPR022653">
    <property type="entry name" value="De-COase2_pyr-phos_BS"/>
</dbReference>
<dbReference type="Proteomes" id="UP000004947">
    <property type="component" value="Unassembled WGS sequence"/>
</dbReference>
<dbReference type="GO" id="GO:0009089">
    <property type="term" value="P:lysine biosynthetic process via diaminopimelate"/>
    <property type="evidence" value="ECO:0007669"/>
    <property type="project" value="InterPro"/>
</dbReference>
<keyword evidence="3 5" id="KW-0663">Pyridoxal phosphate</keyword>
<evidence type="ECO:0000313" key="10">
    <source>
        <dbReference type="Proteomes" id="UP000004947"/>
    </source>
</evidence>
<gene>
    <name evidence="9" type="ORF">LNTAR_05231</name>
</gene>
<feature type="domain" description="Orn/DAP/Arg decarboxylase 2 N-terminal" evidence="8">
    <location>
        <begin position="46"/>
        <end position="271"/>
    </location>
</feature>
<evidence type="ECO:0000313" key="9">
    <source>
        <dbReference type="EMBL" id="EDM27488.1"/>
    </source>
</evidence>
<accession>A6DLN3</accession>
<dbReference type="Gene3D" id="3.20.20.10">
    <property type="entry name" value="Alanine racemase"/>
    <property type="match status" value="1"/>
</dbReference>
<evidence type="ECO:0000259" key="8">
    <source>
        <dbReference type="Pfam" id="PF02784"/>
    </source>
</evidence>
<comment type="caution">
    <text evidence="9">The sequence shown here is derived from an EMBL/GenBank/DDBJ whole genome shotgun (WGS) entry which is preliminary data.</text>
</comment>
<dbReference type="PROSITE" id="PS00878">
    <property type="entry name" value="ODR_DC_2_1"/>
    <property type="match status" value="1"/>
</dbReference>
<keyword evidence="4" id="KW-0456">Lyase</keyword>
<evidence type="ECO:0000256" key="6">
    <source>
        <dbReference type="RuleBase" id="RU003737"/>
    </source>
</evidence>
<dbReference type="InterPro" id="IPR029066">
    <property type="entry name" value="PLP-binding_barrel"/>
</dbReference>
<name>A6DLN3_9BACT</name>
<reference evidence="9 10" key="1">
    <citation type="journal article" date="2010" name="J. Bacteriol.">
        <title>Genome sequence of Lentisphaera araneosa HTCC2155T, the type species of the order Lentisphaerales in the phylum Lentisphaerae.</title>
        <authorList>
            <person name="Thrash J.C."/>
            <person name="Cho J.C."/>
            <person name="Vergin K.L."/>
            <person name="Morris R.M."/>
            <person name="Giovannoni S.J."/>
        </authorList>
    </citation>
    <scope>NUCLEOTIDE SEQUENCE [LARGE SCALE GENOMIC DNA]</scope>
    <source>
        <strain evidence="9 10">HTCC2155</strain>
    </source>
</reference>
<dbReference type="InterPro" id="IPR022644">
    <property type="entry name" value="De-COase2_N"/>
</dbReference>
<dbReference type="PANTHER" id="PTHR43727:SF2">
    <property type="entry name" value="GROUP IV DECARBOXYLASE"/>
    <property type="match status" value="1"/>
</dbReference>
<dbReference type="eggNOG" id="COG0019">
    <property type="taxonomic scope" value="Bacteria"/>
</dbReference>
<dbReference type="PRINTS" id="PR01181">
    <property type="entry name" value="DAPDCRBXLASE"/>
</dbReference>
<dbReference type="InterPro" id="IPR009006">
    <property type="entry name" value="Ala_racemase/Decarboxylase_C"/>
</dbReference>
<feature type="modified residue" description="N6-(pyridoxal phosphate)lysine" evidence="5">
    <location>
        <position position="54"/>
    </location>
</feature>
<dbReference type="InterPro" id="IPR002986">
    <property type="entry name" value="DAP_deCOOHase_LysA"/>
</dbReference>
<organism evidence="9 10">
    <name type="scientific">Lentisphaera araneosa HTCC2155</name>
    <dbReference type="NCBI Taxonomy" id="313628"/>
    <lineage>
        <taxon>Bacteria</taxon>
        <taxon>Pseudomonadati</taxon>
        <taxon>Lentisphaerota</taxon>
        <taxon>Lentisphaeria</taxon>
        <taxon>Lentisphaerales</taxon>
        <taxon>Lentisphaeraceae</taxon>
        <taxon>Lentisphaera</taxon>
    </lineage>
</organism>
<dbReference type="RefSeq" id="WP_007278792.1">
    <property type="nucleotide sequence ID" value="NZ_ABCK01000009.1"/>
</dbReference>
<dbReference type="EMBL" id="ABCK01000009">
    <property type="protein sequence ID" value="EDM27488.1"/>
    <property type="molecule type" value="Genomic_DNA"/>
</dbReference>
<protein>
    <submittedName>
        <fullName evidence="9">Diaminopimelate decarboxylase</fullName>
    </submittedName>
</protein>
<dbReference type="SUPFAM" id="SSF51419">
    <property type="entry name" value="PLP-binding barrel"/>
    <property type="match status" value="1"/>
</dbReference>
<dbReference type="AlphaFoldDB" id="A6DLN3"/>
<keyword evidence="2" id="KW-0210">Decarboxylase</keyword>
<dbReference type="SUPFAM" id="SSF50621">
    <property type="entry name" value="Alanine racemase C-terminal domain-like"/>
    <property type="match status" value="1"/>
</dbReference>
<keyword evidence="10" id="KW-1185">Reference proteome</keyword>
<comment type="cofactor">
    <cofactor evidence="1 5">
        <name>pyridoxal 5'-phosphate</name>
        <dbReference type="ChEBI" id="CHEBI:597326"/>
    </cofactor>
</comment>
<evidence type="ECO:0000256" key="3">
    <source>
        <dbReference type="ARBA" id="ARBA00022898"/>
    </source>
</evidence>
<comment type="similarity">
    <text evidence="6">Belongs to the Orn/Lys/Arg decarboxylase class-II family.</text>
</comment>
<evidence type="ECO:0000256" key="1">
    <source>
        <dbReference type="ARBA" id="ARBA00001933"/>
    </source>
</evidence>
<dbReference type="GO" id="GO:0008836">
    <property type="term" value="F:diaminopimelate decarboxylase activity"/>
    <property type="evidence" value="ECO:0007669"/>
    <property type="project" value="InterPro"/>
</dbReference>
<sequence>MQNFTFLNKEIISKLNEQHRTPFYVYSQKVIEKQCQAILAIPAPFGLTARYAIKANPNTAILKVIENTGFHFDASSEYEVIRCLKAGIAADKIQLTSQEMSSEHLELIIKEGVRFNACSLEQLKRYAAKAPKGSEISIRINPGLGSGSSRKTNVGGPSSSFGIWFEQVDEVKRFADGCGLRITRLHSHIGSGADPAVWERAASLTLAVARQLPEVTVLNLGGGFKVARHSDEVSTSIEAVGQTVADVLKKEAEETGRKYHLELEPGTFLVANAGSLVCSVDDITNTGDEGYTFLKINAGMDMLTRPALYAAHHPCLPLSDSSEKVEYVITGHCCESGDLFSVSADDTLEPRSLPKTNIGDTIIIEGAGAYCASMSLKNYNSFPQVAELILDKDDQAHIIRKREEMEQILANEVLPSYL</sequence>
<dbReference type="PRINTS" id="PR01179">
    <property type="entry name" value="ODADCRBXLASE"/>
</dbReference>
<dbReference type="InterPro" id="IPR022643">
    <property type="entry name" value="De-COase2_C"/>
</dbReference>
<dbReference type="CDD" id="cd06828">
    <property type="entry name" value="PLPDE_III_DapDC"/>
    <property type="match status" value="1"/>
</dbReference>
<evidence type="ECO:0000256" key="5">
    <source>
        <dbReference type="PIRSR" id="PIRSR600183-50"/>
    </source>
</evidence>
<evidence type="ECO:0000259" key="7">
    <source>
        <dbReference type="Pfam" id="PF00278"/>
    </source>
</evidence>
<dbReference type="STRING" id="313628.LNTAR_05231"/>
<dbReference type="InterPro" id="IPR000183">
    <property type="entry name" value="Orn/DAP/Arg_de-COase"/>
</dbReference>
<feature type="domain" description="Orn/DAP/Arg decarboxylase 2 C-terminal" evidence="7">
    <location>
        <begin position="23"/>
        <end position="368"/>
    </location>
</feature>
<dbReference type="PANTHER" id="PTHR43727">
    <property type="entry name" value="DIAMINOPIMELATE DECARBOXYLASE"/>
    <property type="match status" value="1"/>
</dbReference>
<dbReference type="Pfam" id="PF02784">
    <property type="entry name" value="Orn_Arg_deC_N"/>
    <property type="match status" value="1"/>
</dbReference>
<dbReference type="Pfam" id="PF00278">
    <property type="entry name" value="Orn_DAP_Arg_deC"/>
    <property type="match status" value="1"/>
</dbReference>
<feature type="active site" description="Proton donor" evidence="5">
    <location>
        <position position="334"/>
    </location>
</feature>
<evidence type="ECO:0000256" key="2">
    <source>
        <dbReference type="ARBA" id="ARBA00022793"/>
    </source>
</evidence>